<dbReference type="RefSeq" id="WP_062064207.1">
    <property type="nucleotide sequence ID" value="NZ_CP013264.1"/>
</dbReference>
<accession>A0A0S3EYJ2</accession>
<dbReference type="OrthoDB" id="7475500at2"/>
<organism evidence="1 2">
    <name type="scientific">Sphingobium baderi</name>
    <dbReference type="NCBI Taxonomy" id="1332080"/>
    <lineage>
        <taxon>Bacteria</taxon>
        <taxon>Pseudomonadati</taxon>
        <taxon>Pseudomonadota</taxon>
        <taxon>Alphaproteobacteria</taxon>
        <taxon>Sphingomonadales</taxon>
        <taxon>Sphingomonadaceae</taxon>
        <taxon>Sphingobium</taxon>
    </lineage>
</organism>
<proteinExistence type="predicted"/>
<evidence type="ECO:0000313" key="1">
    <source>
        <dbReference type="EMBL" id="ALR20504.1"/>
    </source>
</evidence>
<dbReference type="AlphaFoldDB" id="A0A0S3EYJ2"/>
<evidence type="ECO:0000313" key="2">
    <source>
        <dbReference type="Proteomes" id="UP000056968"/>
    </source>
</evidence>
<sequence>MALHPQIAALAAQLEEMSALLRDHGDRWWSVKIDLCRNLIADSNFTGIEKFLALIGDAGGFADFELRDGEGKLLPAHVRLVELRQAARVLAERLAREERSAT</sequence>
<keyword evidence="2" id="KW-1185">Reference proteome</keyword>
<name>A0A0S3EYJ2_9SPHN</name>
<dbReference type="KEGG" id="sbd:ATN00_09495"/>
<dbReference type="Proteomes" id="UP000056968">
    <property type="component" value="Chromosome"/>
</dbReference>
<reference evidence="1 2" key="1">
    <citation type="submission" date="2015-11" db="EMBL/GenBank/DDBJ databases">
        <title>A Two-component Flavoprotein Monooxygenase System MeaXY Responsible for para-Hydroxylation of 2-Methyl-6-ethylaniline and 2,6-Diethylaniline in Sphingobium baderi DE-13.</title>
        <authorList>
            <person name="Cheng M."/>
            <person name="Meng Q."/>
            <person name="Yang Y."/>
            <person name="Chu C."/>
            <person name="Yan X."/>
            <person name="He J."/>
            <person name="Li S."/>
        </authorList>
    </citation>
    <scope>NUCLEOTIDE SEQUENCE [LARGE SCALE GENOMIC DNA]</scope>
    <source>
        <strain evidence="1 2">DE-13</strain>
    </source>
</reference>
<dbReference type="STRING" id="1332080.ATN00_09495"/>
<dbReference type="EMBL" id="CP013264">
    <property type="protein sequence ID" value="ALR20504.1"/>
    <property type="molecule type" value="Genomic_DNA"/>
</dbReference>
<gene>
    <name evidence="1" type="ORF">ATN00_09495</name>
</gene>
<protein>
    <submittedName>
        <fullName evidence="1">Uncharacterized protein</fullName>
    </submittedName>
</protein>